<reference evidence="7 8" key="1">
    <citation type="submission" date="2022-11" db="EMBL/GenBank/DDBJ databases">
        <title>Genome sequencing of Acetobacter type strain.</title>
        <authorList>
            <person name="Heo J."/>
            <person name="Lee D."/>
            <person name="Han B.-H."/>
            <person name="Hong S.-B."/>
            <person name="Kwon S.-W."/>
        </authorList>
    </citation>
    <scope>NUCLEOTIDE SEQUENCE [LARGE SCALE GENOMIC DNA]</scope>
    <source>
        <strain evidence="7 8">KACC 21253</strain>
    </source>
</reference>
<dbReference type="RefSeq" id="WP_173559360.1">
    <property type="nucleotide sequence ID" value="NZ_JAERKZ010000008.1"/>
</dbReference>
<dbReference type="CDD" id="cd00221">
    <property type="entry name" value="Vsr"/>
    <property type="match status" value="1"/>
</dbReference>
<gene>
    <name evidence="7" type="primary">vsr</name>
    <name evidence="7" type="ORF">OQ497_00805</name>
</gene>
<protein>
    <recommendedName>
        <fullName evidence="6">Very short patch repair endonuclease</fullName>
        <ecNumber evidence="6">3.1.-.-</ecNumber>
    </recommendedName>
</protein>
<sequence>MADVHDKVTRSRNMSAIRASDTRPELIIRKALWQAGLRYRLHVKALPGRPDLVFPRYRAVVMVNGCFWHHHDCYLFKWPASREAFWREKITKNELNDARVLAVLREMGWRVAYVWECALKGRNKLPLPEVTETLGGWIRSDQDTLEIRGIKKA</sequence>
<dbReference type="GO" id="GO:0004519">
    <property type="term" value="F:endonuclease activity"/>
    <property type="evidence" value="ECO:0007669"/>
    <property type="project" value="UniProtKB-KW"/>
</dbReference>
<comment type="function">
    <text evidence="6">May nick specific sequences that contain T:G mispairs resulting from m5C-deamination.</text>
</comment>
<dbReference type="Pfam" id="PF03852">
    <property type="entry name" value="Vsr"/>
    <property type="match status" value="1"/>
</dbReference>
<dbReference type="Proteomes" id="UP001301152">
    <property type="component" value="Unassembled WGS sequence"/>
</dbReference>
<comment type="caution">
    <text evidence="7">The sequence shown here is derived from an EMBL/GenBank/DDBJ whole genome shotgun (WGS) entry which is preliminary data.</text>
</comment>
<evidence type="ECO:0000256" key="5">
    <source>
        <dbReference type="ARBA" id="ARBA00023204"/>
    </source>
</evidence>
<dbReference type="NCBIfam" id="TIGR00632">
    <property type="entry name" value="vsr"/>
    <property type="match status" value="1"/>
</dbReference>
<dbReference type="Gene3D" id="3.40.960.10">
    <property type="entry name" value="VSR Endonuclease"/>
    <property type="match status" value="1"/>
</dbReference>
<keyword evidence="1 6" id="KW-0540">Nuclease</keyword>
<keyword evidence="8" id="KW-1185">Reference proteome</keyword>
<proteinExistence type="inferred from homology"/>
<dbReference type="EC" id="3.1.-.-" evidence="6"/>
<evidence type="ECO:0000256" key="6">
    <source>
        <dbReference type="PIRNR" id="PIRNR018267"/>
    </source>
</evidence>
<keyword evidence="3 6" id="KW-0227">DNA damage</keyword>
<evidence type="ECO:0000313" key="7">
    <source>
        <dbReference type="EMBL" id="MCX2562513.1"/>
    </source>
</evidence>
<name>A0ABT3QB49_9PROT</name>
<keyword evidence="4 6" id="KW-0378">Hydrolase</keyword>
<dbReference type="InterPro" id="IPR004603">
    <property type="entry name" value="DNA_mismatch_endonuc_vsr"/>
</dbReference>
<dbReference type="EMBL" id="JAPIUZ010000001">
    <property type="protein sequence ID" value="MCX2562513.1"/>
    <property type="molecule type" value="Genomic_DNA"/>
</dbReference>
<keyword evidence="2 6" id="KW-0255">Endonuclease</keyword>
<comment type="similarity">
    <text evidence="6">Belongs to the vsr family.</text>
</comment>
<evidence type="ECO:0000313" key="8">
    <source>
        <dbReference type="Proteomes" id="UP001301152"/>
    </source>
</evidence>
<dbReference type="PIRSF" id="PIRSF018267">
    <property type="entry name" value="VSR_endonuc"/>
    <property type="match status" value="1"/>
</dbReference>
<dbReference type="InterPro" id="IPR011335">
    <property type="entry name" value="Restrct_endonuc-II-like"/>
</dbReference>
<keyword evidence="5 6" id="KW-0234">DNA repair</keyword>
<evidence type="ECO:0000256" key="3">
    <source>
        <dbReference type="ARBA" id="ARBA00022763"/>
    </source>
</evidence>
<dbReference type="SUPFAM" id="SSF52980">
    <property type="entry name" value="Restriction endonuclease-like"/>
    <property type="match status" value="1"/>
</dbReference>
<evidence type="ECO:0000256" key="2">
    <source>
        <dbReference type="ARBA" id="ARBA00022759"/>
    </source>
</evidence>
<accession>A0ABT3QB49</accession>
<organism evidence="7 8">
    <name type="scientific">Acetobacter thailandicus</name>
    <dbReference type="NCBI Taxonomy" id="1502842"/>
    <lineage>
        <taxon>Bacteria</taxon>
        <taxon>Pseudomonadati</taxon>
        <taxon>Pseudomonadota</taxon>
        <taxon>Alphaproteobacteria</taxon>
        <taxon>Acetobacterales</taxon>
        <taxon>Acetobacteraceae</taxon>
        <taxon>Acetobacter</taxon>
    </lineage>
</organism>
<evidence type="ECO:0000256" key="4">
    <source>
        <dbReference type="ARBA" id="ARBA00022801"/>
    </source>
</evidence>
<evidence type="ECO:0000256" key="1">
    <source>
        <dbReference type="ARBA" id="ARBA00022722"/>
    </source>
</evidence>